<organism evidence="2 3">
    <name type="scientific">Metabacillus malikii</name>
    <dbReference type="NCBI Taxonomy" id="1504265"/>
    <lineage>
        <taxon>Bacteria</taxon>
        <taxon>Bacillati</taxon>
        <taxon>Bacillota</taxon>
        <taxon>Bacilli</taxon>
        <taxon>Bacillales</taxon>
        <taxon>Bacillaceae</taxon>
        <taxon>Metabacillus</taxon>
    </lineage>
</organism>
<keyword evidence="3" id="KW-1185">Reference proteome</keyword>
<accession>A0ABT9ZM91</accession>
<gene>
    <name evidence="2" type="ORF">J2S19_004354</name>
</gene>
<evidence type="ECO:0000313" key="2">
    <source>
        <dbReference type="EMBL" id="MDQ0233029.1"/>
    </source>
</evidence>
<keyword evidence="2" id="KW-0238">DNA-binding</keyword>
<dbReference type="Proteomes" id="UP001234495">
    <property type="component" value="Unassembled WGS sequence"/>
</dbReference>
<evidence type="ECO:0000259" key="1">
    <source>
        <dbReference type="PROSITE" id="PS50943"/>
    </source>
</evidence>
<dbReference type="Gene3D" id="1.10.260.40">
    <property type="entry name" value="lambda repressor-like DNA-binding domains"/>
    <property type="match status" value="1"/>
</dbReference>
<dbReference type="SMART" id="SM00530">
    <property type="entry name" value="HTH_XRE"/>
    <property type="match status" value="1"/>
</dbReference>
<proteinExistence type="predicted"/>
<dbReference type="PROSITE" id="PS50943">
    <property type="entry name" value="HTH_CROC1"/>
    <property type="match status" value="1"/>
</dbReference>
<protein>
    <submittedName>
        <fullName evidence="2">DNA-binding transcriptional regulator YiaG</fullName>
    </submittedName>
</protein>
<evidence type="ECO:0000313" key="3">
    <source>
        <dbReference type="Proteomes" id="UP001234495"/>
    </source>
</evidence>
<sequence length="78" mass="8756">MEITPNMLKIIRGSTAHSQLDMANALGYSLSMIAKVEQNKRKLSNQAVLRLLHVYELNTEKLEQISQAAAEYKRAGIL</sequence>
<dbReference type="GO" id="GO:0003677">
    <property type="term" value="F:DNA binding"/>
    <property type="evidence" value="ECO:0007669"/>
    <property type="project" value="UniProtKB-KW"/>
</dbReference>
<comment type="caution">
    <text evidence="2">The sequence shown here is derived from an EMBL/GenBank/DDBJ whole genome shotgun (WGS) entry which is preliminary data.</text>
</comment>
<dbReference type="EMBL" id="JAUSUD010000029">
    <property type="protein sequence ID" value="MDQ0233029.1"/>
    <property type="molecule type" value="Genomic_DNA"/>
</dbReference>
<dbReference type="SUPFAM" id="SSF47413">
    <property type="entry name" value="lambda repressor-like DNA-binding domains"/>
    <property type="match status" value="1"/>
</dbReference>
<reference evidence="2 3" key="1">
    <citation type="submission" date="2023-07" db="EMBL/GenBank/DDBJ databases">
        <title>Genomic Encyclopedia of Type Strains, Phase IV (KMG-IV): sequencing the most valuable type-strain genomes for metagenomic binning, comparative biology and taxonomic classification.</title>
        <authorList>
            <person name="Goeker M."/>
        </authorList>
    </citation>
    <scope>NUCLEOTIDE SEQUENCE [LARGE SCALE GENOMIC DNA]</scope>
    <source>
        <strain evidence="2 3">DSM 29005</strain>
    </source>
</reference>
<name>A0ABT9ZM91_9BACI</name>
<feature type="domain" description="HTH cro/C1-type" evidence="1">
    <location>
        <begin position="18"/>
        <end position="62"/>
    </location>
</feature>
<dbReference type="RefSeq" id="WP_307345775.1">
    <property type="nucleotide sequence ID" value="NZ_JAUSUD010000029.1"/>
</dbReference>
<dbReference type="InterPro" id="IPR010982">
    <property type="entry name" value="Lambda_DNA-bd_dom_sf"/>
</dbReference>
<dbReference type="InterPro" id="IPR001387">
    <property type="entry name" value="Cro/C1-type_HTH"/>
</dbReference>